<evidence type="ECO:0000313" key="2">
    <source>
        <dbReference type="EMBL" id="MDN3621313.1"/>
    </source>
</evidence>
<gene>
    <name evidence="2" type="ORF">QWY81_17735</name>
</gene>
<name>A0AAJ1VHX8_9FLAO</name>
<evidence type="ECO:0000256" key="1">
    <source>
        <dbReference type="SAM" id="Coils"/>
    </source>
</evidence>
<accession>A0AAJ1VHX8</accession>
<feature type="coiled-coil region" evidence="1">
    <location>
        <begin position="14"/>
        <end position="48"/>
    </location>
</feature>
<organism evidence="2 3">
    <name type="scientific">Polaribacter sejongensis</name>
    <dbReference type="NCBI Taxonomy" id="985043"/>
    <lineage>
        <taxon>Bacteria</taxon>
        <taxon>Pseudomonadati</taxon>
        <taxon>Bacteroidota</taxon>
        <taxon>Flavobacteriia</taxon>
        <taxon>Flavobacteriales</taxon>
        <taxon>Flavobacteriaceae</taxon>
    </lineage>
</organism>
<dbReference type="AlphaFoldDB" id="A0AAJ1VHX8"/>
<dbReference type="Pfam" id="PF11363">
    <property type="entry name" value="DUF3164"/>
    <property type="match status" value="1"/>
</dbReference>
<dbReference type="EMBL" id="JAUFQH010000022">
    <property type="protein sequence ID" value="MDN3621313.1"/>
    <property type="molecule type" value="Genomic_DNA"/>
</dbReference>
<reference evidence="2 3" key="1">
    <citation type="journal article" date="2014" name="Int. J. Syst. Evol. Microbiol.">
        <title>Complete genome sequence of Corynebacterium casei LMG S-19264T (=DSM 44701T), isolated from a smear-ripened cheese.</title>
        <authorList>
            <consortium name="US DOE Joint Genome Institute (JGI-PGF)"/>
            <person name="Walter F."/>
            <person name="Albersmeier A."/>
            <person name="Kalinowski J."/>
            <person name="Ruckert C."/>
        </authorList>
    </citation>
    <scope>NUCLEOTIDE SEQUENCE [LARGE SCALE GENOMIC DNA]</scope>
    <source>
        <strain evidence="2 3">CECT 8670</strain>
    </source>
</reference>
<comment type="caution">
    <text evidence="2">The sequence shown here is derived from an EMBL/GenBank/DDBJ whole genome shotgun (WGS) entry which is preliminary data.</text>
</comment>
<dbReference type="InterPro" id="IPR021505">
    <property type="entry name" value="Phage_B3_Orf6"/>
</dbReference>
<evidence type="ECO:0000313" key="3">
    <source>
        <dbReference type="Proteomes" id="UP001228636"/>
    </source>
</evidence>
<keyword evidence="1" id="KW-0175">Coiled coil</keyword>
<dbReference type="RefSeq" id="WP_261972793.1">
    <property type="nucleotide sequence ID" value="NZ_CP103460.1"/>
</dbReference>
<protein>
    <submittedName>
        <fullName evidence="2">DUF3164 family protein</fullName>
    </submittedName>
</protein>
<proteinExistence type="predicted"/>
<dbReference type="Proteomes" id="UP001228636">
    <property type="component" value="Unassembled WGS sequence"/>
</dbReference>
<sequence length="218" mass="24629">MAIDISKLTPAEKAELHQQFAADAKAEAEKLKQNKATYKELAEEFVLKSIDALVHHKEITEYLLTDTMKEFQAVKELKQEVYGVKNQDSHTVTLKDGSASISLGQNVIIRFDGTESAGVEKIKEYLLSLSADSENAKKLGKVIDRKLKVNKTTGFLNPSAIIDLNTFRDEFNNELFSDGLDIIINAQIRTVNSKYVSGWKFIPIDENRTKKLEFRFTI</sequence>